<keyword evidence="2" id="KW-1185">Reference proteome</keyword>
<dbReference type="EMBL" id="JBHSBB010000014">
    <property type="protein sequence ID" value="MFC4034476.1"/>
    <property type="molecule type" value="Genomic_DNA"/>
</dbReference>
<evidence type="ECO:0000313" key="2">
    <source>
        <dbReference type="Proteomes" id="UP001595765"/>
    </source>
</evidence>
<evidence type="ECO:0000313" key="1">
    <source>
        <dbReference type="EMBL" id="MFC4034476.1"/>
    </source>
</evidence>
<dbReference type="Proteomes" id="UP001595765">
    <property type="component" value="Unassembled WGS sequence"/>
</dbReference>
<dbReference type="RefSeq" id="WP_386432643.1">
    <property type="nucleotide sequence ID" value="NZ_JBHSBB010000014.1"/>
</dbReference>
<name>A0ABV8HRX5_9ACTN</name>
<organism evidence="1 2">
    <name type="scientific">Streptomyces polygonati</name>
    <dbReference type="NCBI Taxonomy" id="1617087"/>
    <lineage>
        <taxon>Bacteria</taxon>
        <taxon>Bacillati</taxon>
        <taxon>Actinomycetota</taxon>
        <taxon>Actinomycetes</taxon>
        <taxon>Kitasatosporales</taxon>
        <taxon>Streptomycetaceae</taxon>
        <taxon>Streptomyces</taxon>
    </lineage>
</organism>
<accession>A0ABV8HRX5</accession>
<reference evidence="2" key="1">
    <citation type="journal article" date="2019" name="Int. J. Syst. Evol. Microbiol.">
        <title>The Global Catalogue of Microorganisms (GCM) 10K type strain sequencing project: providing services to taxonomists for standard genome sequencing and annotation.</title>
        <authorList>
            <consortium name="The Broad Institute Genomics Platform"/>
            <consortium name="The Broad Institute Genome Sequencing Center for Infectious Disease"/>
            <person name="Wu L."/>
            <person name="Ma J."/>
        </authorList>
    </citation>
    <scope>NUCLEOTIDE SEQUENCE [LARGE SCALE GENOMIC DNA]</scope>
    <source>
        <strain evidence="2">CGMCC 4.7237</strain>
    </source>
</reference>
<evidence type="ECO:0008006" key="3">
    <source>
        <dbReference type="Google" id="ProtNLM"/>
    </source>
</evidence>
<protein>
    <recommendedName>
        <fullName evidence="3">MmyB-like transcription regulator ligand binding domain-containing protein</fullName>
    </recommendedName>
</protein>
<gene>
    <name evidence="1" type="ORF">ACFO3J_23800</name>
</gene>
<proteinExistence type="predicted"/>
<comment type="caution">
    <text evidence="1">The sequence shown here is derived from an EMBL/GenBank/DDBJ whole genome shotgun (WGS) entry which is preliminary data.</text>
</comment>
<sequence>MCAEIVGTPASAADQPLITVVELPEEHRTALIIYRARDVTDRVPEARKVLEMKALREILALPSN</sequence>